<dbReference type="PROSITE" id="PS50033">
    <property type="entry name" value="UBX"/>
    <property type="match status" value="1"/>
</dbReference>
<dbReference type="GeneID" id="113849050"/>
<proteinExistence type="predicted"/>
<dbReference type="Gene3D" id="1.10.8.10">
    <property type="entry name" value="DNA helicase RuvA subunit, C-terminal domain"/>
    <property type="match status" value="1"/>
</dbReference>
<feature type="domain" description="UBX" evidence="3">
    <location>
        <begin position="541"/>
        <end position="619"/>
    </location>
</feature>
<gene>
    <name evidence="5" type="primary">LOC113849050</name>
</gene>
<dbReference type="InterPro" id="IPR050730">
    <property type="entry name" value="UBX_domain-protein"/>
</dbReference>
<name>A0A8B8JSJ9_ABRPR</name>
<sequence length="623" mass="68740">MARPNQEAVETFVSITGLPEATALQKLEEHGGNLNEAVNAHFSEGDRNLMTGSHDSSAAFTQDDFMDIDDQLDAELNRPPSLSASAADINPFSLLDSTIGRGILGTNLDSTVQAPFVTHPREVREIPIEVKDGEQSTPQAGHVPTIEDVTGTVEAHGPDIHGTVIVNDEDDDDTLPAQIARQDEPKHNIMADTSHFSSARPSAPESENLPDYSNDIEEEMIRAAIEASKREAEENYRNHKPSRQIVCIFLDEFSDALLYLMLVLVFIFHLVQDSSESEPQPRQSYLEDSELARAVSLSLKTAEQEKALRVQGGDLEAPTAGTSKSSEAELGEGASNGRLQAGSLSFHDEAEDVEEQPLVRNRSRHISSGPTGLGNDAEFIEGSTLPSTAAQDSSNPQHNGNSFPSDEWGGISSEEHDEAVMLEAAMFGGIPEGSGYQYAYAPHEFMQNRGFNPQPTYRPYRPPSPSLAAQRLIREQQDDEYLASLQADREKELKALEEAEAAREEERRRAEESRRKLQEEQELETQLAAKEVSLPPEPSSDDDTAVTLLVKMPDGSRRGRRFLRSDKLQCLFDFIDIGRMVKPGSYRLVRPYPRRAFSDGESAATLDELGLTNKQEALFLELI</sequence>
<keyword evidence="4" id="KW-1185">Reference proteome</keyword>
<dbReference type="PANTHER" id="PTHR23322:SF93">
    <property type="entry name" value="UBX DOMAIN-CONTAINING PROTEIN 8"/>
    <property type="match status" value="1"/>
</dbReference>
<reference evidence="4" key="1">
    <citation type="journal article" date="2019" name="Toxins">
        <title>Detection of Abrin-Like and Prepropulchellin-Like Toxin Genes and Transcripts Using Whole Genome Sequencing and Full-Length Transcript Sequencing of Abrus precatorius.</title>
        <authorList>
            <person name="Hovde B.T."/>
            <person name="Daligault H.E."/>
            <person name="Hanschen E.R."/>
            <person name="Kunde Y.A."/>
            <person name="Johnson M.B."/>
            <person name="Starkenburg S.R."/>
            <person name="Johnson S.L."/>
        </authorList>
    </citation>
    <scope>NUCLEOTIDE SEQUENCE [LARGE SCALE GENOMIC DNA]</scope>
</reference>
<protein>
    <submittedName>
        <fullName evidence="5">Plant UBX domain-containing protein 8-like isoform X1</fullName>
    </submittedName>
</protein>
<dbReference type="KEGG" id="aprc:113849050"/>
<dbReference type="GO" id="GO:0043130">
    <property type="term" value="F:ubiquitin binding"/>
    <property type="evidence" value="ECO:0007669"/>
    <property type="project" value="TreeGrafter"/>
</dbReference>
<dbReference type="RefSeq" id="XP_027334425.1">
    <property type="nucleotide sequence ID" value="XM_027478624.1"/>
</dbReference>
<feature type="region of interest" description="Disordered" evidence="2">
    <location>
        <begin position="309"/>
        <end position="411"/>
    </location>
</feature>
<evidence type="ECO:0000313" key="5">
    <source>
        <dbReference type="RefSeq" id="XP_027334425.1"/>
    </source>
</evidence>
<reference evidence="5" key="2">
    <citation type="submission" date="2025-08" db="UniProtKB">
        <authorList>
            <consortium name="RefSeq"/>
        </authorList>
    </citation>
    <scope>IDENTIFICATION</scope>
    <source>
        <tissue evidence="5">Young leaves</tissue>
    </source>
</reference>
<evidence type="ECO:0000259" key="3">
    <source>
        <dbReference type="PROSITE" id="PS50033"/>
    </source>
</evidence>
<organism evidence="4 5">
    <name type="scientific">Abrus precatorius</name>
    <name type="common">Indian licorice</name>
    <name type="synonym">Glycine abrus</name>
    <dbReference type="NCBI Taxonomy" id="3816"/>
    <lineage>
        <taxon>Eukaryota</taxon>
        <taxon>Viridiplantae</taxon>
        <taxon>Streptophyta</taxon>
        <taxon>Embryophyta</taxon>
        <taxon>Tracheophyta</taxon>
        <taxon>Spermatophyta</taxon>
        <taxon>Magnoliopsida</taxon>
        <taxon>eudicotyledons</taxon>
        <taxon>Gunneridae</taxon>
        <taxon>Pentapetalae</taxon>
        <taxon>rosids</taxon>
        <taxon>fabids</taxon>
        <taxon>Fabales</taxon>
        <taxon>Fabaceae</taxon>
        <taxon>Papilionoideae</taxon>
        <taxon>50 kb inversion clade</taxon>
        <taxon>NPAAA clade</taxon>
        <taxon>indigoferoid/millettioid clade</taxon>
        <taxon>Abreae</taxon>
        <taxon>Abrus</taxon>
    </lineage>
</organism>
<dbReference type="SMART" id="SM00166">
    <property type="entry name" value="UBX"/>
    <property type="match status" value="1"/>
</dbReference>
<feature type="region of interest" description="Disordered" evidence="2">
    <location>
        <begin position="498"/>
        <end position="543"/>
    </location>
</feature>
<dbReference type="Pfam" id="PF14555">
    <property type="entry name" value="UBA_4"/>
    <property type="match status" value="1"/>
</dbReference>
<dbReference type="SMART" id="SM00726">
    <property type="entry name" value="UIM"/>
    <property type="match status" value="2"/>
</dbReference>
<accession>A0A8B8JSJ9</accession>
<dbReference type="InterPro" id="IPR029071">
    <property type="entry name" value="Ubiquitin-like_domsf"/>
</dbReference>
<dbReference type="OrthoDB" id="1920064at2759"/>
<evidence type="ECO:0000256" key="2">
    <source>
        <dbReference type="SAM" id="MobiDB-lite"/>
    </source>
</evidence>
<dbReference type="AlphaFoldDB" id="A0A8B8JSJ9"/>
<dbReference type="InterPro" id="IPR003903">
    <property type="entry name" value="UIM_dom"/>
</dbReference>
<dbReference type="Gene3D" id="3.10.20.90">
    <property type="entry name" value="Phosphatidylinositol 3-kinase Catalytic Subunit, Chain A, domain 1"/>
    <property type="match status" value="1"/>
</dbReference>
<dbReference type="PANTHER" id="PTHR23322">
    <property type="entry name" value="FAS-ASSOCIATED PROTEIN"/>
    <property type="match status" value="1"/>
</dbReference>
<keyword evidence="1" id="KW-0833">Ubl conjugation pathway</keyword>
<dbReference type="Proteomes" id="UP000694853">
    <property type="component" value="Unplaced"/>
</dbReference>
<dbReference type="PROSITE" id="PS50330">
    <property type="entry name" value="UIM"/>
    <property type="match status" value="1"/>
</dbReference>
<dbReference type="CDD" id="cd01767">
    <property type="entry name" value="UBX"/>
    <property type="match status" value="1"/>
</dbReference>
<evidence type="ECO:0000256" key="1">
    <source>
        <dbReference type="ARBA" id="ARBA00022786"/>
    </source>
</evidence>
<dbReference type="Pfam" id="PF00789">
    <property type="entry name" value="UBX"/>
    <property type="match status" value="1"/>
</dbReference>
<dbReference type="CDD" id="cd14351">
    <property type="entry name" value="UBA_Ubx1_like"/>
    <property type="match status" value="1"/>
</dbReference>
<evidence type="ECO:0000313" key="4">
    <source>
        <dbReference type="Proteomes" id="UP000694853"/>
    </source>
</evidence>
<feature type="compositionally biased region" description="Polar residues" evidence="2">
    <location>
        <begin position="384"/>
        <end position="404"/>
    </location>
</feature>
<feature type="compositionally biased region" description="Basic and acidic residues" evidence="2">
    <location>
        <begin position="498"/>
        <end position="519"/>
    </location>
</feature>
<dbReference type="SUPFAM" id="SSF54236">
    <property type="entry name" value="Ubiquitin-like"/>
    <property type="match status" value="1"/>
</dbReference>
<dbReference type="InterPro" id="IPR001012">
    <property type="entry name" value="UBX_dom"/>
</dbReference>
<dbReference type="InterPro" id="IPR009060">
    <property type="entry name" value="UBA-like_sf"/>
</dbReference>
<dbReference type="SUPFAM" id="SSF46934">
    <property type="entry name" value="UBA-like"/>
    <property type="match status" value="1"/>
</dbReference>